<accession>A0A1T5IUC7</accession>
<reference evidence="1 2" key="1">
    <citation type="submission" date="2017-02" db="EMBL/GenBank/DDBJ databases">
        <authorList>
            <person name="Peterson S.W."/>
        </authorList>
    </citation>
    <scope>NUCLEOTIDE SEQUENCE [LARGE SCALE GENOMIC DNA]</scope>
    <source>
        <strain evidence="1 2">VKM Ac-2059</strain>
    </source>
</reference>
<name>A0A1T5IUC7_9MICO</name>
<evidence type="ECO:0008006" key="3">
    <source>
        <dbReference type="Google" id="ProtNLM"/>
    </source>
</evidence>
<dbReference type="AlphaFoldDB" id="A0A1T5IUC7"/>
<dbReference type="Gene3D" id="3.20.20.210">
    <property type="match status" value="1"/>
</dbReference>
<protein>
    <recommendedName>
        <fullName evidence="3">Methionine synthase II (Cobalamin-independent)</fullName>
    </recommendedName>
</protein>
<dbReference type="STRING" id="123320.SAMN06309945_0863"/>
<organism evidence="1 2">
    <name type="scientific">Okibacterium fritillariae</name>
    <dbReference type="NCBI Taxonomy" id="123320"/>
    <lineage>
        <taxon>Bacteria</taxon>
        <taxon>Bacillati</taxon>
        <taxon>Actinomycetota</taxon>
        <taxon>Actinomycetes</taxon>
        <taxon>Micrococcales</taxon>
        <taxon>Microbacteriaceae</taxon>
        <taxon>Okibacterium</taxon>
    </lineage>
</organism>
<proteinExistence type="predicted"/>
<sequence>MSVPHLNGVHLVGSINLPDAQTTFRTVAERLGAHAARLPDGEVGERFHWILFQGAKFEQTSGLHRVGAEPFLVAGFDLRPVDIDEGVDPDDIEFGPLGYADAAIASYSAFTALRESGEIGPGIRFQVSLPTPLAPLTTFAVPSAQPALYPAYEAALAREIEQITAAIPAEDLAIQLDLATEFAFIEQVSLGGGPLTPWFAEAGADADSIIAGCVVAASRVANLVPAGVQLGFHLCYGDVAEKHFVEPSDTANLVAVANGLTTGVTRRIDWLHLPVPIERDDSDYFVPLAALNLRVETDLFLGVVHHEDGVAGARRRLEAAEPALTTAGIRHVGIATECGFGRGPEERTVPLLDLHAEILSTLGAKN</sequence>
<gene>
    <name evidence="1" type="ORF">SAMN06309945_0863</name>
</gene>
<keyword evidence="2" id="KW-1185">Reference proteome</keyword>
<dbReference type="InterPro" id="IPR038071">
    <property type="entry name" value="UROD/MetE-like_sf"/>
</dbReference>
<dbReference type="Proteomes" id="UP000190857">
    <property type="component" value="Unassembled WGS sequence"/>
</dbReference>
<dbReference type="SUPFAM" id="SSF51726">
    <property type="entry name" value="UROD/MetE-like"/>
    <property type="match status" value="1"/>
</dbReference>
<dbReference type="RefSeq" id="WP_079727025.1">
    <property type="nucleotide sequence ID" value="NZ_FUZP01000001.1"/>
</dbReference>
<dbReference type="EMBL" id="FUZP01000001">
    <property type="protein sequence ID" value="SKC42776.1"/>
    <property type="molecule type" value="Genomic_DNA"/>
</dbReference>
<evidence type="ECO:0000313" key="1">
    <source>
        <dbReference type="EMBL" id="SKC42776.1"/>
    </source>
</evidence>
<evidence type="ECO:0000313" key="2">
    <source>
        <dbReference type="Proteomes" id="UP000190857"/>
    </source>
</evidence>